<dbReference type="OrthoDB" id="5347692at2"/>
<dbReference type="GO" id="GO:0005737">
    <property type="term" value="C:cytoplasm"/>
    <property type="evidence" value="ECO:0007669"/>
    <property type="project" value="UniProtKB-SubCell"/>
</dbReference>
<evidence type="ECO:0000256" key="11">
    <source>
        <dbReference type="ARBA" id="ARBA00022840"/>
    </source>
</evidence>
<dbReference type="GO" id="GO:0046872">
    <property type="term" value="F:metal ion binding"/>
    <property type="evidence" value="ECO:0007669"/>
    <property type="project" value="UniProtKB-KW"/>
</dbReference>
<dbReference type="SUPFAM" id="SSF53067">
    <property type="entry name" value="Actin-like ATPase domain"/>
    <property type="match status" value="2"/>
</dbReference>
<evidence type="ECO:0000256" key="15">
    <source>
        <dbReference type="ARBA" id="ARBA00040883"/>
    </source>
</evidence>
<evidence type="ECO:0000256" key="3">
    <source>
        <dbReference type="ARBA" id="ARBA00004496"/>
    </source>
</evidence>
<feature type="binding site" evidence="16">
    <location>
        <begin position="76"/>
        <end position="79"/>
    </location>
    <ligand>
        <name>substrate</name>
    </ligand>
</feature>
<keyword evidence="12 16" id="KW-0630">Potassium</keyword>
<evidence type="ECO:0000256" key="12">
    <source>
        <dbReference type="ARBA" id="ARBA00022958"/>
    </source>
</evidence>
<dbReference type="GO" id="GO:0015937">
    <property type="term" value="P:coenzyme A biosynthetic process"/>
    <property type="evidence" value="ECO:0007669"/>
    <property type="project" value="UniProtKB-UniRule"/>
</dbReference>
<feature type="binding site" evidence="16">
    <location>
        <position position="148"/>
    </location>
    <ligand>
        <name>substrate</name>
    </ligand>
</feature>
<gene>
    <name evidence="16 17" type="primary">coaX</name>
    <name evidence="18" type="ORF">LS73_007225</name>
    <name evidence="17" type="ORF">NCTC12714_00689</name>
</gene>
<comment type="cofactor">
    <cofactor evidence="16">
        <name>NH4(+)</name>
        <dbReference type="ChEBI" id="CHEBI:28938"/>
    </cofactor>
    <cofactor evidence="16">
        <name>K(+)</name>
        <dbReference type="ChEBI" id="CHEBI:29103"/>
    </cofactor>
    <text evidence="16">A monovalent cation. Ammonium or potassium.</text>
</comment>
<dbReference type="NCBIfam" id="TIGR00671">
    <property type="entry name" value="baf"/>
    <property type="match status" value="1"/>
</dbReference>
<evidence type="ECO:0000313" key="19">
    <source>
        <dbReference type="Proteomes" id="UP000029922"/>
    </source>
</evidence>
<evidence type="ECO:0000256" key="14">
    <source>
        <dbReference type="ARBA" id="ARBA00038036"/>
    </source>
</evidence>
<dbReference type="EMBL" id="UGJE01000002">
    <property type="protein sequence ID" value="STQ85900.1"/>
    <property type="molecule type" value="Genomic_DNA"/>
</dbReference>
<dbReference type="InterPro" id="IPR004619">
    <property type="entry name" value="Type_III_PanK"/>
</dbReference>
<keyword evidence="20" id="KW-1185">Reference proteome</keyword>
<comment type="subunit">
    <text evidence="5 16">Homodimer.</text>
</comment>
<evidence type="ECO:0000256" key="8">
    <source>
        <dbReference type="ARBA" id="ARBA00022679"/>
    </source>
</evidence>
<dbReference type="EC" id="2.7.1.33" evidence="6 16"/>
<dbReference type="Proteomes" id="UP000029922">
    <property type="component" value="Unassembled WGS sequence"/>
</dbReference>
<dbReference type="PANTHER" id="PTHR34265:SF1">
    <property type="entry name" value="TYPE III PANTOTHENATE KINASE"/>
    <property type="match status" value="1"/>
</dbReference>
<dbReference type="EMBL" id="JRPD02000017">
    <property type="protein sequence ID" value="TLD99561.1"/>
    <property type="molecule type" value="Genomic_DNA"/>
</dbReference>
<dbReference type="UniPathway" id="UPA00241">
    <property type="reaction ID" value="UER00352"/>
</dbReference>
<evidence type="ECO:0000256" key="10">
    <source>
        <dbReference type="ARBA" id="ARBA00022777"/>
    </source>
</evidence>
<comment type="similarity">
    <text evidence="14 16">Belongs to the type III pantothenate kinase family.</text>
</comment>
<evidence type="ECO:0000313" key="20">
    <source>
        <dbReference type="Proteomes" id="UP000255139"/>
    </source>
</evidence>
<proteinExistence type="inferred from homology"/>
<keyword evidence="10 16" id="KW-0418">Kinase</keyword>
<evidence type="ECO:0000256" key="4">
    <source>
        <dbReference type="ARBA" id="ARBA00005225"/>
    </source>
</evidence>
<organism evidence="17 20">
    <name type="scientific">Helicobacter muridarum</name>
    <dbReference type="NCBI Taxonomy" id="216"/>
    <lineage>
        <taxon>Bacteria</taxon>
        <taxon>Pseudomonadati</taxon>
        <taxon>Campylobacterota</taxon>
        <taxon>Epsilonproteobacteria</taxon>
        <taxon>Campylobacterales</taxon>
        <taxon>Helicobacteraceae</taxon>
        <taxon>Helicobacter</taxon>
    </lineage>
</organism>
<evidence type="ECO:0000256" key="13">
    <source>
        <dbReference type="ARBA" id="ARBA00022993"/>
    </source>
</evidence>
<keyword evidence="8 16" id="KW-0808">Transferase</keyword>
<feature type="binding site" evidence="16">
    <location>
        <position position="72"/>
    </location>
    <ligand>
        <name>substrate</name>
    </ligand>
</feature>
<reference evidence="18 19" key="1">
    <citation type="journal article" date="2014" name="Genome Announc.">
        <title>Draft genome sequences of eight enterohepatic helicobacter species isolated from both laboratory and wild rodents.</title>
        <authorList>
            <person name="Sheh A."/>
            <person name="Shen Z."/>
            <person name="Fox J.G."/>
        </authorList>
    </citation>
    <scope>NUCLEOTIDE SEQUENCE [LARGE SCALE GENOMIC DNA]</scope>
    <source>
        <strain evidence="18 19">ST1</strain>
    </source>
</reference>
<dbReference type="PANTHER" id="PTHR34265">
    <property type="entry name" value="TYPE III PANTOTHENATE KINASE"/>
    <property type="match status" value="1"/>
</dbReference>
<accession>A0A099TWC9</accession>
<sequence>MSHVILCDIGNSFLHFYYSGKIWRENPYDITLKKPHIPIYYISVNTSFEKRLLDSHKKCINLAPYIDISTSYKGLGIDRKAACKAISDGIIIDAGSAITVDIVEDNKHIGGYILPGIGTYQNLYKSISPSLDATLNFGVNLYSPPQNTKDAISFGILKSILFMIRHTSQTKKIYFTGGDGKFFAKFFENAIFDNTLIFKGMQIAIKEIEQNIHQSSN</sequence>
<evidence type="ECO:0000256" key="9">
    <source>
        <dbReference type="ARBA" id="ARBA00022741"/>
    </source>
</evidence>
<evidence type="ECO:0000256" key="7">
    <source>
        <dbReference type="ARBA" id="ARBA00022490"/>
    </source>
</evidence>
<dbReference type="HAMAP" id="MF_01274">
    <property type="entry name" value="Pantothen_kinase_3"/>
    <property type="match status" value="1"/>
</dbReference>
<protein>
    <recommendedName>
        <fullName evidence="15 16">Type III pantothenate kinase</fullName>
        <ecNumber evidence="6 16">2.7.1.33</ecNumber>
    </recommendedName>
    <alternativeName>
        <fullName evidence="16">PanK-III</fullName>
    </alternativeName>
    <alternativeName>
        <fullName evidence="16">Pantothenic acid kinase</fullName>
    </alternativeName>
</protein>
<evidence type="ECO:0000313" key="17">
    <source>
        <dbReference type="EMBL" id="STQ85900.1"/>
    </source>
</evidence>
<dbReference type="STRING" id="216.LS73_07510"/>
<keyword evidence="13 16" id="KW-0173">Coenzyme A biosynthesis</keyword>
<feature type="binding site" evidence="16">
    <location>
        <position position="96"/>
    </location>
    <ligand>
        <name>ATP</name>
        <dbReference type="ChEBI" id="CHEBI:30616"/>
    </ligand>
</feature>
<evidence type="ECO:0000256" key="2">
    <source>
        <dbReference type="ARBA" id="ARBA00001958"/>
    </source>
</evidence>
<dbReference type="GO" id="GO:0005524">
    <property type="term" value="F:ATP binding"/>
    <property type="evidence" value="ECO:0007669"/>
    <property type="project" value="UniProtKB-UniRule"/>
</dbReference>
<feature type="binding site" evidence="16">
    <location>
        <begin position="8"/>
        <end position="15"/>
    </location>
    <ligand>
        <name>ATP</name>
        <dbReference type="ChEBI" id="CHEBI:30616"/>
    </ligand>
</feature>
<keyword evidence="7 16" id="KW-0963">Cytoplasm</keyword>
<dbReference type="InterPro" id="IPR043129">
    <property type="entry name" value="ATPase_NBD"/>
</dbReference>
<keyword evidence="16" id="KW-0479">Metal-binding</keyword>
<keyword evidence="11 16" id="KW-0067">ATP-binding</keyword>
<feature type="active site" description="Proton acceptor" evidence="16">
    <location>
        <position position="78"/>
    </location>
</feature>
<dbReference type="Pfam" id="PF03309">
    <property type="entry name" value="Pan_kinase"/>
    <property type="match status" value="1"/>
</dbReference>
<feature type="binding site" evidence="16">
    <location>
        <position position="93"/>
    </location>
    <ligand>
        <name>K(+)</name>
        <dbReference type="ChEBI" id="CHEBI:29103"/>
    </ligand>
</feature>
<keyword evidence="9 16" id="KW-0547">Nucleotide-binding</keyword>
<comment type="subcellular location">
    <subcellularLocation>
        <location evidence="3 16">Cytoplasm</location>
    </subcellularLocation>
</comment>
<comment type="pathway">
    <text evidence="4 16">Cofactor biosynthesis; coenzyme A biosynthesis; CoA from (R)-pantothenate: step 1/5.</text>
</comment>
<dbReference type="RefSeq" id="WP_034558648.1">
    <property type="nucleotide sequence ID" value="NZ_FZML01000005.1"/>
</dbReference>
<evidence type="ECO:0000256" key="16">
    <source>
        <dbReference type="HAMAP-Rule" id="MF_01274"/>
    </source>
</evidence>
<dbReference type="Gene3D" id="3.30.420.40">
    <property type="match status" value="2"/>
</dbReference>
<comment type="catalytic activity">
    <reaction evidence="1 16">
        <text>(R)-pantothenate + ATP = (R)-4'-phosphopantothenate + ADP + H(+)</text>
        <dbReference type="Rhea" id="RHEA:16373"/>
        <dbReference type="ChEBI" id="CHEBI:10986"/>
        <dbReference type="ChEBI" id="CHEBI:15378"/>
        <dbReference type="ChEBI" id="CHEBI:29032"/>
        <dbReference type="ChEBI" id="CHEBI:30616"/>
        <dbReference type="ChEBI" id="CHEBI:456216"/>
        <dbReference type="EC" id="2.7.1.33"/>
    </reaction>
</comment>
<comment type="cofactor">
    <cofactor evidence="2">
        <name>K(+)</name>
        <dbReference type="ChEBI" id="CHEBI:29103"/>
    </cofactor>
</comment>
<dbReference type="NCBIfam" id="NF009872">
    <property type="entry name" value="PRK13333.1"/>
    <property type="match status" value="1"/>
</dbReference>
<dbReference type="GO" id="GO:0004594">
    <property type="term" value="F:pantothenate kinase activity"/>
    <property type="evidence" value="ECO:0007669"/>
    <property type="project" value="UniProtKB-UniRule"/>
</dbReference>
<evidence type="ECO:0000256" key="5">
    <source>
        <dbReference type="ARBA" id="ARBA00011738"/>
    </source>
</evidence>
<name>A0A099TWC9_9HELI</name>
<reference evidence="17 20" key="2">
    <citation type="submission" date="2018-06" db="EMBL/GenBank/DDBJ databases">
        <authorList>
            <consortium name="Pathogen Informatics"/>
            <person name="Doyle S."/>
        </authorList>
    </citation>
    <scope>NUCLEOTIDE SEQUENCE [LARGE SCALE GENOMIC DNA]</scope>
    <source>
        <strain evidence="17 20">NCTC12714</strain>
    </source>
</reference>
<evidence type="ECO:0000256" key="6">
    <source>
        <dbReference type="ARBA" id="ARBA00012102"/>
    </source>
</evidence>
<dbReference type="Proteomes" id="UP000255139">
    <property type="component" value="Unassembled WGS sequence"/>
</dbReference>
<comment type="function">
    <text evidence="16">Catalyzes the phosphorylation of pantothenate (Pan), the first step in CoA biosynthesis.</text>
</comment>
<evidence type="ECO:0000313" key="18">
    <source>
        <dbReference type="EMBL" id="TLD99561.1"/>
    </source>
</evidence>
<evidence type="ECO:0000256" key="1">
    <source>
        <dbReference type="ARBA" id="ARBA00001206"/>
    </source>
</evidence>
<dbReference type="CDD" id="cd24015">
    <property type="entry name" value="ASKHA_NBD_PanK-III"/>
    <property type="match status" value="1"/>
</dbReference>
<dbReference type="AlphaFoldDB" id="A0A099TWC9"/>